<sequence length="131" mass="14069">MISALIGDPDSAPAILVDWLTGGHLGPALTSKCNVEEVERNLARKLPQAAPLWKSFLQRSGVTVVPCKKGRTRGINPKDAPIVAAAVAAKATHFVTGDKRLIEEMNKQEVNAPRPVTPREMLDAILSLPKS</sequence>
<reference evidence="1 2" key="1">
    <citation type="journal article" date="2016" name="Nat. Commun.">
        <title>Thousands of microbial genomes shed light on interconnected biogeochemical processes in an aquifer system.</title>
        <authorList>
            <person name="Anantharaman K."/>
            <person name="Brown C.T."/>
            <person name="Hug L.A."/>
            <person name="Sharon I."/>
            <person name="Castelle C.J."/>
            <person name="Probst A.J."/>
            <person name="Thomas B.C."/>
            <person name="Singh A."/>
            <person name="Wilkins M.J."/>
            <person name="Karaoz U."/>
            <person name="Brodie E.L."/>
            <person name="Williams K.H."/>
            <person name="Hubbard S.S."/>
            <person name="Banfield J.F."/>
        </authorList>
    </citation>
    <scope>NUCLEOTIDE SEQUENCE [LARGE SCALE GENOMIC DNA]</scope>
</reference>
<accession>A0A1F6T1E2</accession>
<dbReference type="SUPFAM" id="SSF88723">
    <property type="entry name" value="PIN domain-like"/>
    <property type="match status" value="1"/>
</dbReference>
<dbReference type="EMBL" id="MFSR01000056">
    <property type="protein sequence ID" value="OGI38981.1"/>
    <property type="molecule type" value="Genomic_DNA"/>
</dbReference>
<name>A0A1F6T1E2_9PROT</name>
<gene>
    <name evidence="1" type="ORF">A2V91_00325</name>
</gene>
<dbReference type="Proteomes" id="UP000179334">
    <property type="component" value="Unassembled WGS sequence"/>
</dbReference>
<proteinExistence type="predicted"/>
<organism evidence="1 2">
    <name type="scientific">Candidatus Muproteobacteria bacterium RBG_16_64_10</name>
    <dbReference type="NCBI Taxonomy" id="1817757"/>
    <lineage>
        <taxon>Bacteria</taxon>
        <taxon>Pseudomonadati</taxon>
        <taxon>Pseudomonadota</taxon>
        <taxon>Candidatus Muproteobacteria</taxon>
    </lineage>
</organism>
<protein>
    <recommendedName>
        <fullName evidence="3">PIN domain-containing protein</fullName>
    </recommendedName>
</protein>
<evidence type="ECO:0000313" key="2">
    <source>
        <dbReference type="Proteomes" id="UP000179334"/>
    </source>
</evidence>
<evidence type="ECO:0000313" key="1">
    <source>
        <dbReference type="EMBL" id="OGI38981.1"/>
    </source>
</evidence>
<dbReference type="InterPro" id="IPR029060">
    <property type="entry name" value="PIN-like_dom_sf"/>
</dbReference>
<dbReference type="AlphaFoldDB" id="A0A1F6T1E2"/>
<evidence type="ECO:0008006" key="3">
    <source>
        <dbReference type="Google" id="ProtNLM"/>
    </source>
</evidence>
<comment type="caution">
    <text evidence="1">The sequence shown here is derived from an EMBL/GenBank/DDBJ whole genome shotgun (WGS) entry which is preliminary data.</text>
</comment>